<dbReference type="InterPro" id="IPR024983">
    <property type="entry name" value="CHAT_dom"/>
</dbReference>
<accession>A0A9P4K2H5</accession>
<evidence type="ECO:0000259" key="1">
    <source>
        <dbReference type="Pfam" id="PF12770"/>
    </source>
</evidence>
<dbReference type="Gene3D" id="3.40.50.300">
    <property type="entry name" value="P-loop containing nucleotide triphosphate hydrolases"/>
    <property type="match status" value="1"/>
</dbReference>
<dbReference type="OrthoDB" id="5303793at2759"/>
<protein>
    <recommendedName>
        <fullName evidence="1">CHAT domain-containing protein</fullName>
    </recommendedName>
</protein>
<dbReference type="Pfam" id="PF12770">
    <property type="entry name" value="CHAT"/>
    <property type="match status" value="1"/>
</dbReference>
<proteinExistence type="predicted"/>
<reference evidence="3" key="1">
    <citation type="journal article" date="2020" name="Stud. Mycol.">
        <title>101 Dothideomycetes genomes: A test case for predicting lifestyles and emergence of pathogens.</title>
        <authorList>
            <person name="Haridas S."/>
            <person name="Albert R."/>
            <person name="Binder M."/>
            <person name="Bloem J."/>
            <person name="LaButti K."/>
            <person name="Salamov A."/>
            <person name="Andreopoulos B."/>
            <person name="Baker S."/>
            <person name="Barry K."/>
            <person name="Bills G."/>
            <person name="Bluhm B."/>
            <person name="Cannon C."/>
            <person name="Castanera R."/>
            <person name="Culley D."/>
            <person name="Daum C."/>
            <person name="Ezra D."/>
            <person name="Gonzalez J."/>
            <person name="Henrissat B."/>
            <person name="Kuo A."/>
            <person name="Liang C."/>
            <person name="Lipzen A."/>
            <person name="Lutzoni F."/>
            <person name="Magnuson J."/>
            <person name="Mondo S."/>
            <person name="Nolan M."/>
            <person name="Ohm R."/>
            <person name="Pangilinan J."/>
            <person name="Park H.-J."/>
            <person name="Ramirez L."/>
            <person name="Alfaro M."/>
            <person name="Sun H."/>
            <person name="Tritt A."/>
            <person name="Yoshinaga Y."/>
            <person name="Zwiers L.-H."/>
            <person name="Turgeon B."/>
            <person name="Goodwin S."/>
            <person name="Spatafora J."/>
            <person name="Crous P."/>
            <person name="Grigoriev I."/>
        </authorList>
    </citation>
    <scope>NUCLEOTIDE SEQUENCE [LARGE SCALE GENOMIC DNA]</scope>
    <source>
        <strain evidence="3">CBS 304.66</strain>
    </source>
</reference>
<organism evidence="2 3">
    <name type="scientific">Lojkania enalia</name>
    <dbReference type="NCBI Taxonomy" id="147567"/>
    <lineage>
        <taxon>Eukaryota</taxon>
        <taxon>Fungi</taxon>
        <taxon>Dikarya</taxon>
        <taxon>Ascomycota</taxon>
        <taxon>Pezizomycotina</taxon>
        <taxon>Dothideomycetes</taxon>
        <taxon>Pleosporomycetidae</taxon>
        <taxon>Pleosporales</taxon>
        <taxon>Pleosporales incertae sedis</taxon>
        <taxon>Lojkania</taxon>
    </lineage>
</organism>
<dbReference type="InterPro" id="IPR027417">
    <property type="entry name" value="P-loop_NTPase"/>
</dbReference>
<comment type="caution">
    <text evidence="2">The sequence shown here is derived from an EMBL/GenBank/DDBJ whole genome shotgun (WGS) entry which is preliminary data.</text>
</comment>
<dbReference type="EMBL" id="ML986705">
    <property type="protein sequence ID" value="KAF2259608.1"/>
    <property type="molecule type" value="Genomic_DNA"/>
</dbReference>
<keyword evidence="3" id="KW-1185">Reference proteome</keyword>
<evidence type="ECO:0000313" key="3">
    <source>
        <dbReference type="Proteomes" id="UP000800093"/>
    </source>
</evidence>
<feature type="domain" description="CHAT" evidence="1">
    <location>
        <begin position="229"/>
        <end position="394"/>
    </location>
</feature>
<gene>
    <name evidence="2" type="ORF">CC78DRAFT_585774</name>
</gene>
<dbReference type="SUPFAM" id="SSF52540">
    <property type="entry name" value="P-loop containing nucleoside triphosphate hydrolases"/>
    <property type="match status" value="1"/>
</dbReference>
<dbReference type="Proteomes" id="UP000800093">
    <property type="component" value="Unassembled WGS sequence"/>
</dbReference>
<sequence length="1771" mass="200898">METVPNEMRVAPGSPNYLRVSLSAKPWPAGNDDRSAWNVSVSVNGTIVSEDIHLCDPLDPHEKKECAWYLQQYAQQSPFSATRARSAEGLLAAYPKTLLRQLGLEKILGPFIQHCRKKLLWIDISEQESSLDRTVHQLYWELLEESSSWTVENINALIRRIEVPVTAGDVSYGYRSCADEVLPPAAKCSFNILLVVARDLSGNTSAYEDISPSVASSVLLNMRQQLAGKNLHIKLDIVRPGTLSALEEHLRRTKEAHGIGYYHIVHLDMHGAVKIRKKTKTKVALLYFNHSKFETLTPVNAEKVATLLERHQIRTAVLNACESARASDGDDANIAKIFAKHGIWNIVAMSFKISSHAAQAFLETFYRSLLLQGHEFSMAVANGRATLRTGPIRHARFRMDISVVDWFIPVAYCRNGDLESPDLFRECMKETDFPASGVCADSATCLPEDSYPCGREFDLLRLERVLSQHKHVYLHGPAGVGKSAFIEYACSLWRPTSFFDAIVIIDFANAYIHNVNSLRKAILRQLLQIPGNTWASRFWTIKTLEVESYDNELLESTIRDFLSTFRTLFVLENLHAACTILPEHLVPNYLDPDSEQDVLEFLDRIQKSDATRVGAADHNLILVDRRDNPTSLRRYFSQCVEVDLYSFKLRGLALADFMDFAQALLQQSGVVTSTWTHGDLDKLELLATLLDGIPSAMKELIQTAAFLNIKWPNLYDYIHRGEFRSRTDTPREARQQVLDALTIRTELFNMLAHLPDELSATLIALSNFWCKGPLPNSFQSENLQRILQLDKDHVNLALSVAVDRGFVNLGERFGISWIHPLLTVYCRGYSSWVVTACLAPQETGENPLGENTSMREYFVNRTQSLQAAILTNCTIYSGSTTESSEVPDTLGAPLLEWYSESLNALMYSEEMIAFAVGFDLEDLRPKYAPLLPNVLTAINLCRISNNYASWPWIALLRLSDELAIMGTTAELKICLERYEELVTRFLDDNGLAISPQYQAPILHLIQFIIRVQRQVEASTEELGSEKFVNLSEEILKASESTFGPFSGVNNLYEKGYIMRQRIIALVQRRQWQKALEQIESFLEIDATEYREYEKFLEEIAAGEDSNHQLTDSLVKVLSNGPEDARHMHDRISSCPGQDVIKAYHDTRRRIYEHSIQLARLAVEGREDASKELESALDGLSESYLTIKQSNEALGITGADKDTSSMPPGADMKSYYRRFENPLNRLQELELATESGAWIKAAEHHEALFRDALQECDFDEALLHTEQLIDIYSKEPLFTRRTGELIARKEYFASLRRYMTIMDNMTTDNRFISAIDARNSVDEMLRSMESVARDNETLQHGVQILRLARASWSMQAENPHQTMQLPPIEVQKAAQKELLKKLFRKPGNKDSMDEFIRLHIRTLQIHLEIQQCALSDEPDQFHRAFELQSELEELAKTEFGPYLIDVDALPLDRERLEFKQRWAGAILGWVDAIEKKDFGKAFAQLDISDQLRDHASVTPSLKNITLATTDNRRRTTEIYQRSRKVDASFESGEYSRCIEELDDLVKHFEASHISGSAMVGLVESAKLKGTMASWIERHQRGKSALLQGDHETAAQVLGDLIRDYEMGRFGDAGSMFRTLAEKEVKGDFLSAVLILDVKRKHFQECMQHCDEYAKLFATEIAANPRAYDWLTLQREDVEIAYHNNEYLKADYAFDYADALRHIGILASIMDHRTQTPNVDRAGSAVQITKEFVEAMKAQVLQKKSIMDALGPVNGRQFILAARAAMGYKPEFF</sequence>
<name>A0A9P4K2H5_9PLEO</name>
<evidence type="ECO:0000313" key="2">
    <source>
        <dbReference type="EMBL" id="KAF2259608.1"/>
    </source>
</evidence>